<evidence type="ECO:0000313" key="6">
    <source>
        <dbReference type="EMBL" id="SHI69070.1"/>
    </source>
</evidence>
<organism evidence="6 7">
    <name type="scientific">Clostridium cavendishii DSM 21758</name>
    <dbReference type="NCBI Taxonomy" id="1121302"/>
    <lineage>
        <taxon>Bacteria</taxon>
        <taxon>Bacillati</taxon>
        <taxon>Bacillota</taxon>
        <taxon>Clostridia</taxon>
        <taxon>Eubacteriales</taxon>
        <taxon>Clostridiaceae</taxon>
        <taxon>Clostridium</taxon>
    </lineage>
</organism>
<dbReference type="AlphaFoldDB" id="A0A1M6D794"/>
<keyword evidence="7" id="KW-1185">Reference proteome</keyword>
<reference evidence="6 7" key="1">
    <citation type="submission" date="2016-11" db="EMBL/GenBank/DDBJ databases">
        <authorList>
            <person name="Jaros S."/>
            <person name="Januszkiewicz K."/>
            <person name="Wedrychowicz H."/>
        </authorList>
    </citation>
    <scope>NUCLEOTIDE SEQUENCE [LARGE SCALE GENOMIC DNA]</scope>
    <source>
        <strain evidence="6 7">DSM 21758</strain>
    </source>
</reference>
<dbReference type="GO" id="GO:0005524">
    <property type="term" value="F:ATP binding"/>
    <property type="evidence" value="ECO:0007669"/>
    <property type="project" value="UniProtKB-UniRule"/>
</dbReference>
<keyword evidence="1" id="KW-0436">Ligase</keyword>
<proteinExistence type="predicted"/>
<dbReference type="SMART" id="SM01209">
    <property type="entry name" value="GARS_A"/>
    <property type="match status" value="1"/>
</dbReference>
<dbReference type="SUPFAM" id="SSF56059">
    <property type="entry name" value="Glutathione synthetase ATP-binding domain-like"/>
    <property type="match status" value="1"/>
</dbReference>
<protein>
    <submittedName>
        <fullName evidence="6">ATP-grasp domain-containing protein</fullName>
    </submittedName>
</protein>
<dbReference type="EMBL" id="FQZB01000004">
    <property type="protein sequence ID" value="SHI69070.1"/>
    <property type="molecule type" value="Genomic_DNA"/>
</dbReference>
<keyword evidence="3 4" id="KW-0067">ATP-binding</keyword>
<dbReference type="STRING" id="1121302.SAMN02745163_00651"/>
<evidence type="ECO:0000313" key="7">
    <source>
        <dbReference type="Proteomes" id="UP000184310"/>
    </source>
</evidence>
<feature type="domain" description="ATP-grasp" evidence="5">
    <location>
        <begin position="114"/>
        <end position="313"/>
    </location>
</feature>
<accession>A0A1M6D794</accession>
<dbReference type="OrthoDB" id="9803907at2"/>
<evidence type="ECO:0000256" key="1">
    <source>
        <dbReference type="ARBA" id="ARBA00022598"/>
    </source>
</evidence>
<dbReference type="PANTHER" id="PTHR43585:SF2">
    <property type="entry name" value="ATP-GRASP ENZYME FSQD"/>
    <property type="match status" value="1"/>
</dbReference>
<evidence type="ECO:0000256" key="3">
    <source>
        <dbReference type="ARBA" id="ARBA00022840"/>
    </source>
</evidence>
<dbReference type="PANTHER" id="PTHR43585">
    <property type="entry name" value="FUMIPYRROLE BIOSYNTHESIS PROTEIN C"/>
    <property type="match status" value="1"/>
</dbReference>
<dbReference type="GO" id="GO:0016874">
    <property type="term" value="F:ligase activity"/>
    <property type="evidence" value="ECO:0007669"/>
    <property type="project" value="UniProtKB-KW"/>
</dbReference>
<dbReference type="Pfam" id="PF13535">
    <property type="entry name" value="ATP-grasp_4"/>
    <property type="match status" value="1"/>
</dbReference>
<dbReference type="PROSITE" id="PS50975">
    <property type="entry name" value="ATP_GRASP"/>
    <property type="match status" value="1"/>
</dbReference>
<dbReference type="InterPro" id="IPR052032">
    <property type="entry name" value="ATP-dep_AA_Ligase"/>
</dbReference>
<sequence length="408" mass="45649">MQNKDEYILVIGKLLEGNEIDIIKEFGYKTIVFNTELNLQQVFEADIPIEVNLNCDSSVINKALEVAEKYCIKSVFTLNEYRVPLAAKVRESLEIKYGIPYEAAINCRNKKNTRKILQQLKKGAVEYFVIGSIEEAEEVMKKLDFPIVVKPSNDAGSNMVFCCRKKSEVNDAINKISSTTKNSVGQILDKDILIEEFLDGPEFSVESYTHNGESKVIAITSKKILSPFNPIEVGHTVPAQITENENKEIEEVVLEALKLLKIDYAITHTEVKLTLKGPKIVEVNARPGGDKIPFLVKATTGYDLNRASFMLSLGKKVSCVSNNIVAKKADIRFFIADKNGTVGFDSVCKLYSNHNIKKVDIKISNGSKVTKTTSNYDRLGWFIAYDENDDVLNESMNFVNVIGSKCCK</sequence>
<name>A0A1M6D794_9CLOT</name>
<keyword evidence="2 4" id="KW-0547">Nucleotide-binding</keyword>
<evidence type="ECO:0000256" key="2">
    <source>
        <dbReference type="ARBA" id="ARBA00022741"/>
    </source>
</evidence>
<dbReference type="InterPro" id="IPR011761">
    <property type="entry name" value="ATP-grasp"/>
</dbReference>
<dbReference type="Proteomes" id="UP000184310">
    <property type="component" value="Unassembled WGS sequence"/>
</dbReference>
<gene>
    <name evidence="6" type="ORF">SAMN02745163_00651</name>
</gene>
<dbReference type="RefSeq" id="WP_072985238.1">
    <property type="nucleotide sequence ID" value="NZ_FQZB01000004.1"/>
</dbReference>
<evidence type="ECO:0000259" key="5">
    <source>
        <dbReference type="PROSITE" id="PS50975"/>
    </source>
</evidence>
<dbReference type="GO" id="GO:0046872">
    <property type="term" value="F:metal ion binding"/>
    <property type="evidence" value="ECO:0007669"/>
    <property type="project" value="InterPro"/>
</dbReference>
<dbReference type="Gene3D" id="3.30.470.20">
    <property type="entry name" value="ATP-grasp fold, B domain"/>
    <property type="match status" value="1"/>
</dbReference>
<evidence type="ECO:0000256" key="4">
    <source>
        <dbReference type="PROSITE-ProRule" id="PRU00409"/>
    </source>
</evidence>